<name>A0A6H5J3K9_9HYME</name>
<dbReference type="EMBL" id="CADCXV010001283">
    <property type="protein sequence ID" value="CAB0043197.1"/>
    <property type="molecule type" value="Genomic_DNA"/>
</dbReference>
<evidence type="ECO:0000313" key="1">
    <source>
        <dbReference type="EMBL" id="CAB0043197.1"/>
    </source>
</evidence>
<accession>A0A6H5J3K9</accession>
<dbReference type="AlphaFoldDB" id="A0A6H5J3K9"/>
<evidence type="ECO:0000313" key="2">
    <source>
        <dbReference type="Proteomes" id="UP000479190"/>
    </source>
</evidence>
<protein>
    <submittedName>
        <fullName evidence="1">Uncharacterized protein</fullName>
    </submittedName>
</protein>
<sequence length="91" mass="10443">MTITPRTHRHDAELGAATPRRREKSLIFKLCGTKLADCRHYLIDLFGRASSHNYDRASLDAQARSIYQFYRCYYTVASRSASVVAHQHILS</sequence>
<reference evidence="1 2" key="1">
    <citation type="submission" date="2020-02" db="EMBL/GenBank/DDBJ databases">
        <authorList>
            <person name="Ferguson B K."/>
        </authorList>
    </citation>
    <scope>NUCLEOTIDE SEQUENCE [LARGE SCALE GENOMIC DNA]</scope>
</reference>
<keyword evidence="2" id="KW-1185">Reference proteome</keyword>
<dbReference type="Proteomes" id="UP000479190">
    <property type="component" value="Unassembled WGS sequence"/>
</dbReference>
<feature type="non-terminal residue" evidence="1">
    <location>
        <position position="91"/>
    </location>
</feature>
<proteinExistence type="predicted"/>
<gene>
    <name evidence="1" type="ORF">TBRA_LOCUS14785</name>
</gene>
<organism evidence="1 2">
    <name type="scientific">Trichogramma brassicae</name>
    <dbReference type="NCBI Taxonomy" id="86971"/>
    <lineage>
        <taxon>Eukaryota</taxon>
        <taxon>Metazoa</taxon>
        <taxon>Ecdysozoa</taxon>
        <taxon>Arthropoda</taxon>
        <taxon>Hexapoda</taxon>
        <taxon>Insecta</taxon>
        <taxon>Pterygota</taxon>
        <taxon>Neoptera</taxon>
        <taxon>Endopterygota</taxon>
        <taxon>Hymenoptera</taxon>
        <taxon>Apocrita</taxon>
        <taxon>Proctotrupomorpha</taxon>
        <taxon>Chalcidoidea</taxon>
        <taxon>Trichogrammatidae</taxon>
        <taxon>Trichogramma</taxon>
    </lineage>
</organism>